<proteinExistence type="predicted"/>
<dbReference type="InterPro" id="IPR011051">
    <property type="entry name" value="RmlC_Cupin_sf"/>
</dbReference>
<dbReference type="Proteomes" id="UP000005267">
    <property type="component" value="Chromosome"/>
</dbReference>
<dbReference type="PRINTS" id="PR00032">
    <property type="entry name" value="HTHARAC"/>
</dbReference>
<dbReference type="SUPFAM" id="SSF46689">
    <property type="entry name" value="Homeodomain-like"/>
    <property type="match status" value="1"/>
</dbReference>
<dbReference type="InterPro" id="IPR020449">
    <property type="entry name" value="Tscrpt_reg_AraC-type_HTH"/>
</dbReference>
<dbReference type="Pfam" id="PF14525">
    <property type="entry name" value="AraC_binding_2"/>
    <property type="match status" value="1"/>
</dbReference>
<reference evidence="6" key="2">
    <citation type="journal article" date="2013" name="PLoS ONE">
        <title>Genome implosion elicits host-confinement in Alcaligenaceae: evidence from the comparative genomics of Tetrathiobacter kashmirensis, a pathogen in the making.</title>
        <authorList>
            <person name="Ghosh W."/>
            <person name="Alam M."/>
            <person name="Roy C."/>
            <person name="Pyne P."/>
            <person name="George A."/>
            <person name="Chakraborty R."/>
            <person name="Majumder S."/>
            <person name="Agarwal A."/>
            <person name="Chakraborty S."/>
            <person name="Majumdar S."/>
            <person name="Gupta S.K."/>
        </authorList>
    </citation>
    <scope>NUCLEOTIDE SEQUENCE [LARGE SCALE GENOMIC DNA]</scope>
    <source>
        <strain evidence="6">WT001</strain>
    </source>
</reference>
<reference evidence="5 6" key="1">
    <citation type="journal article" date="2011" name="J. Bacteriol.">
        <title>Whole-genome shotgun sequencing of the sulfur-oxidizing chemoautotroph Tetrathiobacter kashmirensis.</title>
        <authorList>
            <person name="Ghosh W."/>
            <person name="George A."/>
            <person name="Agarwal A."/>
            <person name="Raj P."/>
            <person name="Alam M."/>
            <person name="Pyne P."/>
            <person name="Das Gupta S.K."/>
        </authorList>
    </citation>
    <scope>NUCLEOTIDE SEQUENCE [LARGE SCALE GENOMIC DNA]</scope>
    <source>
        <strain evidence="5 6">WT001</strain>
    </source>
</reference>
<dbReference type="InterPro" id="IPR018060">
    <property type="entry name" value="HTH_AraC"/>
</dbReference>
<keyword evidence="6" id="KW-1185">Reference proteome</keyword>
<dbReference type="PANTHER" id="PTHR46796">
    <property type="entry name" value="HTH-TYPE TRANSCRIPTIONAL ACTIVATOR RHAS-RELATED"/>
    <property type="match status" value="1"/>
</dbReference>
<dbReference type="KEGG" id="aka:TKWG_20090"/>
<dbReference type="InterPro" id="IPR035418">
    <property type="entry name" value="AraC-bd_2"/>
</dbReference>
<dbReference type="SMART" id="SM00342">
    <property type="entry name" value="HTH_ARAC"/>
    <property type="match status" value="1"/>
</dbReference>
<evidence type="ECO:0000256" key="3">
    <source>
        <dbReference type="ARBA" id="ARBA00023163"/>
    </source>
</evidence>
<keyword evidence="2" id="KW-0238">DNA-binding</keyword>
<dbReference type="STRING" id="1036672.TKWG_20090"/>
<dbReference type="SUPFAM" id="SSF51182">
    <property type="entry name" value="RmlC-like cupins"/>
    <property type="match status" value="1"/>
</dbReference>
<sequence length="344" mass="39308">MEYPDRHSATTFSSNLLANFERLGAQRFCTEELPTNQRLEWLKEVIGREYANVDVGTPDQMHLYNDMLIYFWSQGMRLSPIRSNAITIERLPKEPEHISQDCYFGVLLTKGQYKLEQGGREVFLKPGEMTIYDATEPHRVTTPGLFSKILISIPRFLLDERIANISRLTATRLSTVHGAGAITASMISSIVNQLEKLDEASFQALSEPVLELFTLSLQEVVGKTKQMSHHRSQALIRVKQFIACNLTDTDLKAEVIASAMGLSVRYINNLFNEEDTSLMRYLTQQRLARSRHYLASSLYSHLSITEVAMQSGFSNMSHFSRVFHLTYGMPPRAYRYHYQNNHGV</sequence>
<evidence type="ECO:0000256" key="2">
    <source>
        <dbReference type="ARBA" id="ARBA00023125"/>
    </source>
</evidence>
<feature type="domain" description="HTH araC/xylS-type" evidence="4">
    <location>
        <begin position="236"/>
        <end position="337"/>
    </location>
</feature>
<dbReference type="OrthoDB" id="9178898at2"/>
<dbReference type="InterPro" id="IPR009057">
    <property type="entry name" value="Homeodomain-like_sf"/>
</dbReference>
<evidence type="ECO:0000313" key="5">
    <source>
        <dbReference type="EMBL" id="AFK63790.1"/>
    </source>
</evidence>
<evidence type="ECO:0000259" key="4">
    <source>
        <dbReference type="PROSITE" id="PS01124"/>
    </source>
</evidence>
<dbReference type="RefSeq" id="WP_014751881.1">
    <property type="nucleotide sequence ID" value="NC_017964.1"/>
</dbReference>
<dbReference type="HOGENOM" id="CLU_049704_4_1_4"/>
<dbReference type="GO" id="GO:0003700">
    <property type="term" value="F:DNA-binding transcription factor activity"/>
    <property type="evidence" value="ECO:0007669"/>
    <property type="project" value="InterPro"/>
</dbReference>
<keyword evidence="3" id="KW-0804">Transcription</keyword>
<dbReference type="Gene3D" id="1.10.10.60">
    <property type="entry name" value="Homeodomain-like"/>
    <property type="match status" value="1"/>
</dbReference>
<evidence type="ECO:0000256" key="1">
    <source>
        <dbReference type="ARBA" id="ARBA00023015"/>
    </source>
</evidence>
<keyword evidence="1" id="KW-0805">Transcription regulation</keyword>
<gene>
    <name evidence="5" type="ordered locus">TKWG_20090</name>
</gene>
<dbReference type="PROSITE" id="PS01124">
    <property type="entry name" value="HTH_ARAC_FAMILY_2"/>
    <property type="match status" value="1"/>
</dbReference>
<dbReference type="InterPro" id="IPR050204">
    <property type="entry name" value="AraC_XylS_family_regulators"/>
</dbReference>
<dbReference type="Pfam" id="PF12833">
    <property type="entry name" value="HTH_18"/>
    <property type="match status" value="1"/>
</dbReference>
<dbReference type="GO" id="GO:0043565">
    <property type="term" value="F:sequence-specific DNA binding"/>
    <property type="evidence" value="ECO:0007669"/>
    <property type="project" value="InterPro"/>
</dbReference>
<dbReference type="PANTHER" id="PTHR46796:SF6">
    <property type="entry name" value="ARAC SUBFAMILY"/>
    <property type="match status" value="1"/>
</dbReference>
<dbReference type="AlphaFoldDB" id="I3UFK2"/>
<dbReference type="EMBL" id="CP003555">
    <property type="protein sequence ID" value="AFK63790.1"/>
    <property type="molecule type" value="Genomic_DNA"/>
</dbReference>
<protein>
    <submittedName>
        <fullName evidence="5">AraC family transcriptional regulator</fullName>
    </submittedName>
</protein>
<evidence type="ECO:0000313" key="6">
    <source>
        <dbReference type="Proteomes" id="UP000005267"/>
    </source>
</evidence>
<accession>I3UFK2</accession>
<name>I3UFK2_ADVKW</name>
<organism evidence="5 6">
    <name type="scientific">Advenella kashmirensis (strain DSM 17095 / LMG 22695 / WT001)</name>
    <name type="common">Tetrathiobacter kashmirensis</name>
    <dbReference type="NCBI Taxonomy" id="1036672"/>
    <lineage>
        <taxon>Bacteria</taxon>
        <taxon>Pseudomonadati</taxon>
        <taxon>Pseudomonadota</taxon>
        <taxon>Betaproteobacteria</taxon>
        <taxon>Burkholderiales</taxon>
        <taxon>Alcaligenaceae</taxon>
    </lineage>
</organism>